<feature type="non-terminal residue" evidence="1">
    <location>
        <position position="382"/>
    </location>
</feature>
<keyword evidence="1" id="KW-0808">Transferase</keyword>
<feature type="non-terminal residue" evidence="1">
    <location>
        <position position="1"/>
    </location>
</feature>
<evidence type="ECO:0000313" key="2">
    <source>
        <dbReference type="Proteomes" id="UP000074866"/>
    </source>
</evidence>
<protein>
    <submittedName>
        <fullName evidence="1">Glycosyl transferase family 2</fullName>
    </submittedName>
</protein>
<gene>
    <name evidence="1" type="ORF">NS115_23995</name>
</gene>
<evidence type="ECO:0000313" key="1">
    <source>
        <dbReference type="EMBL" id="KTS75811.1"/>
    </source>
</evidence>
<comment type="caution">
    <text evidence="1">The sequence shown here is derived from an EMBL/GenBank/DDBJ whole genome shotgun (WGS) entry which is preliminary data.</text>
</comment>
<sequence>DSTWRQRFEKHVTDIFDLTTFLDIEYWGSFIHYYITSRKIDILFISNSYFGYYLIPWLRKEFPDISIIDYVHMEEWYWRAGGYARTSGAFGDFIEKTYVCNDHLRHVMIESFDKKDHEVETVYIGVDEEEFNPDYTKEGHIRVDLNISQDQPLILFPCRLHPQKRPFLMVEIVKRLKVLLPDVIVVVVGDGPQWDELLTVIKKEKLQHSIYCVGRKDDMRPYYRDSQVTLVCSLKEGLSLTAYESLAMGVPVVTSDVGGQKELINNEVGRVIPLYQSEEADLDNRHFMKKEVDEYVAALFDILSMAKADKEKMGKQCRERIEQDFTKTNMVRFFEEEFTAWKYQRSKEENKRMSEYLKTFPRLIDDYISLYIEYEITAISSN</sequence>
<accession>A0ACC4ZNR1</accession>
<organism evidence="1 2">
    <name type="scientific">Paenibacillus jamilae</name>
    <dbReference type="NCBI Taxonomy" id="114136"/>
    <lineage>
        <taxon>Bacteria</taxon>
        <taxon>Bacillati</taxon>
        <taxon>Bacillota</taxon>
        <taxon>Bacilli</taxon>
        <taxon>Bacillales</taxon>
        <taxon>Paenibacillaceae</taxon>
        <taxon>Paenibacillus</taxon>
    </lineage>
</organism>
<proteinExistence type="predicted"/>
<keyword evidence="2" id="KW-1185">Reference proteome</keyword>
<dbReference type="EMBL" id="LDRX01000208">
    <property type="protein sequence ID" value="KTS75811.1"/>
    <property type="molecule type" value="Genomic_DNA"/>
</dbReference>
<dbReference type="Proteomes" id="UP000074866">
    <property type="component" value="Unassembled WGS sequence"/>
</dbReference>
<name>A0ACC4ZNR1_9BACL</name>
<reference evidence="1 2" key="1">
    <citation type="journal article" date="2016" name="Front. Microbiol.">
        <title>Genomic Resource of Rice Seed Associated Bacteria.</title>
        <authorList>
            <person name="Midha S."/>
            <person name="Bansal K."/>
            <person name="Sharma S."/>
            <person name="Kumar N."/>
            <person name="Patil P.P."/>
            <person name="Chaudhry V."/>
            <person name="Patil P.B."/>
        </authorList>
    </citation>
    <scope>NUCLEOTIDE SEQUENCE [LARGE SCALE GENOMIC DNA]</scope>
    <source>
        <strain evidence="1 2">NS115</strain>
    </source>
</reference>